<evidence type="ECO:0000256" key="1">
    <source>
        <dbReference type="HAMAP-Rule" id="MF_02216"/>
    </source>
</evidence>
<dbReference type="Proteomes" id="UP000273643">
    <property type="component" value="Unassembled WGS sequence"/>
</dbReference>
<organism evidence="2 3">
    <name type="scientific">Marinimicrobium koreense</name>
    <dbReference type="NCBI Taxonomy" id="306545"/>
    <lineage>
        <taxon>Bacteria</taxon>
        <taxon>Pseudomonadati</taxon>
        <taxon>Pseudomonadota</taxon>
        <taxon>Gammaproteobacteria</taxon>
        <taxon>Cellvibrionales</taxon>
        <taxon>Cellvibrionaceae</taxon>
        <taxon>Marinimicrobium</taxon>
    </lineage>
</organism>
<keyword evidence="3" id="KW-1185">Reference proteome</keyword>
<dbReference type="Pfam" id="PF04380">
    <property type="entry name" value="BMFP"/>
    <property type="match status" value="1"/>
</dbReference>
<evidence type="ECO:0000313" key="3">
    <source>
        <dbReference type="Proteomes" id="UP000273643"/>
    </source>
</evidence>
<dbReference type="UniPathway" id="UPA00232"/>
<dbReference type="InterPro" id="IPR007475">
    <property type="entry name" value="UbiK"/>
</dbReference>
<dbReference type="GO" id="GO:0005829">
    <property type="term" value="C:cytosol"/>
    <property type="evidence" value="ECO:0007669"/>
    <property type="project" value="TreeGrafter"/>
</dbReference>
<keyword evidence="1" id="KW-0831">Ubiquinone biosynthesis</keyword>
<dbReference type="EMBL" id="RJUK01000001">
    <property type="protein sequence ID" value="ROQ21886.1"/>
    <property type="molecule type" value="Genomic_DNA"/>
</dbReference>
<dbReference type="PANTHER" id="PTHR38040:SF1">
    <property type="entry name" value="UBIQUINONE BIOSYNTHESIS ACCESSORY FACTOR UBIK"/>
    <property type="match status" value="1"/>
</dbReference>
<name>A0A3N1PB68_9GAMM</name>
<evidence type="ECO:0000313" key="2">
    <source>
        <dbReference type="EMBL" id="ROQ21886.1"/>
    </source>
</evidence>
<comment type="function">
    <text evidence="1">Required for efficient ubiquinone (coenzyme Q) biosynthesis. UbiK is probably an accessory factor of Ubi enzymes and facilitates ubiquinone biosynthesis by acting as an assembly factor, a targeting factor, or both.</text>
</comment>
<dbReference type="OrthoDB" id="5297354at2"/>
<dbReference type="AlphaFoldDB" id="A0A3N1PB68"/>
<proteinExistence type="inferred from homology"/>
<dbReference type="GO" id="GO:0006744">
    <property type="term" value="P:ubiquinone biosynthetic process"/>
    <property type="evidence" value="ECO:0007669"/>
    <property type="project" value="UniProtKB-UniRule"/>
</dbReference>
<feature type="coiled-coil region" evidence="1">
    <location>
        <begin position="45"/>
        <end position="75"/>
    </location>
</feature>
<comment type="subcellular location">
    <subcellularLocation>
        <location evidence="1">Cytoplasm</location>
    </subcellularLocation>
</comment>
<gene>
    <name evidence="1" type="primary">ubiK</name>
    <name evidence="2" type="ORF">EDC38_2514</name>
</gene>
<dbReference type="RefSeq" id="WP_123638800.1">
    <property type="nucleotide sequence ID" value="NZ_RJUK01000001.1"/>
</dbReference>
<comment type="pathway">
    <text evidence="1">Cofactor biosynthesis; ubiquinone biosynthesis.</text>
</comment>
<comment type="caution">
    <text evidence="2">The sequence shown here is derived from an EMBL/GenBank/DDBJ whole genome shotgun (WGS) entry which is preliminary data.</text>
</comment>
<comment type="similarity">
    <text evidence="1">Belongs to the UbiK family.</text>
</comment>
<dbReference type="HAMAP" id="MF_02216">
    <property type="entry name" value="UbiK"/>
    <property type="match status" value="1"/>
</dbReference>
<keyword evidence="1" id="KW-0963">Cytoplasm</keyword>
<sequence>MINDFAQKFFQEIDRKLPGLQDMLPKQEIKAAVQSALGKMDLVTREEFDAQSAVLQRTRERLEQLEKQLADLEKRSGRSD</sequence>
<reference evidence="2 3" key="1">
    <citation type="submission" date="2018-11" db="EMBL/GenBank/DDBJ databases">
        <title>Genomic Encyclopedia of Type Strains, Phase IV (KMG-IV): sequencing the most valuable type-strain genomes for metagenomic binning, comparative biology and taxonomic classification.</title>
        <authorList>
            <person name="Goeker M."/>
        </authorList>
    </citation>
    <scope>NUCLEOTIDE SEQUENCE [LARGE SCALE GENOMIC DNA]</scope>
    <source>
        <strain evidence="2 3">DSM 16974</strain>
    </source>
</reference>
<accession>A0A3N1PB68</accession>
<dbReference type="PANTHER" id="PTHR38040">
    <property type="entry name" value="UBIQUINONE BIOSYNTHESIS ACCESSORY FACTOR UBIK"/>
    <property type="match status" value="1"/>
</dbReference>
<keyword evidence="1" id="KW-0175">Coiled coil</keyword>
<protein>
    <recommendedName>
        <fullName evidence="1">Ubiquinone biosynthesis accessory factor UbiK</fullName>
    </recommendedName>
</protein>